<dbReference type="EMBL" id="JAYMYS010000010">
    <property type="protein sequence ID" value="KAK7379916.1"/>
    <property type="molecule type" value="Genomic_DNA"/>
</dbReference>
<name>A0AAN9NVK3_PSOTE</name>
<keyword evidence="2" id="KW-1185">Reference proteome</keyword>
<dbReference type="AlphaFoldDB" id="A0AAN9NVK3"/>
<protein>
    <submittedName>
        <fullName evidence="1">Uncharacterized protein</fullName>
    </submittedName>
</protein>
<comment type="caution">
    <text evidence="1">The sequence shown here is derived from an EMBL/GenBank/DDBJ whole genome shotgun (WGS) entry which is preliminary data.</text>
</comment>
<proteinExistence type="predicted"/>
<gene>
    <name evidence="1" type="ORF">VNO78_34192</name>
</gene>
<evidence type="ECO:0000313" key="2">
    <source>
        <dbReference type="Proteomes" id="UP001386955"/>
    </source>
</evidence>
<accession>A0AAN9NVK3</accession>
<organism evidence="1 2">
    <name type="scientific">Psophocarpus tetragonolobus</name>
    <name type="common">Winged bean</name>
    <name type="synonym">Dolichos tetragonolobus</name>
    <dbReference type="NCBI Taxonomy" id="3891"/>
    <lineage>
        <taxon>Eukaryota</taxon>
        <taxon>Viridiplantae</taxon>
        <taxon>Streptophyta</taxon>
        <taxon>Embryophyta</taxon>
        <taxon>Tracheophyta</taxon>
        <taxon>Spermatophyta</taxon>
        <taxon>Magnoliopsida</taxon>
        <taxon>eudicotyledons</taxon>
        <taxon>Gunneridae</taxon>
        <taxon>Pentapetalae</taxon>
        <taxon>rosids</taxon>
        <taxon>fabids</taxon>
        <taxon>Fabales</taxon>
        <taxon>Fabaceae</taxon>
        <taxon>Papilionoideae</taxon>
        <taxon>50 kb inversion clade</taxon>
        <taxon>NPAAA clade</taxon>
        <taxon>indigoferoid/millettioid clade</taxon>
        <taxon>Phaseoleae</taxon>
        <taxon>Psophocarpus</taxon>
    </lineage>
</organism>
<evidence type="ECO:0000313" key="1">
    <source>
        <dbReference type="EMBL" id="KAK7379916.1"/>
    </source>
</evidence>
<reference evidence="1 2" key="1">
    <citation type="submission" date="2024-01" db="EMBL/GenBank/DDBJ databases">
        <title>The genomes of 5 underutilized Papilionoideae crops provide insights into root nodulation and disease resistanc.</title>
        <authorList>
            <person name="Jiang F."/>
        </authorList>
    </citation>
    <scope>NUCLEOTIDE SEQUENCE [LARGE SCALE GENOMIC DNA]</scope>
    <source>
        <strain evidence="1">DUOXIRENSHENG_FW03</strain>
        <tissue evidence="1">Leaves</tissue>
    </source>
</reference>
<sequence length="92" mass="10356">MTRFMFSLKEKLKMHDRSKEKWKMVNSECNGSIHCSETINKLGCMYDTALIYRIEEATTEHRRDAAATSKTAAVASDAAVVTSKDEGRPRGL</sequence>
<dbReference type="Proteomes" id="UP001386955">
    <property type="component" value="Unassembled WGS sequence"/>
</dbReference>